<dbReference type="EnsemblMetazoa" id="SMAR003516-RA">
    <property type="protein sequence ID" value="SMAR003516-PA"/>
    <property type="gene ID" value="SMAR003516"/>
</dbReference>
<dbReference type="CDD" id="cd15489">
    <property type="entry name" value="PHD_SF"/>
    <property type="match status" value="1"/>
</dbReference>
<dbReference type="PROSITE" id="PS50016">
    <property type="entry name" value="ZF_PHD_2"/>
    <property type="match status" value="1"/>
</dbReference>
<evidence type="ECO:0000256" key="1">
    <source>
        <dbReference type="ARBA" id="ARBA00022723"/>
    </source>
</evidence>
<organism evidence="6 7">
    <name type="scientific">Strigamia maritima</name>
    <name type="common">European centipede</name>
    <name type="synonym">Geophilus maritimus</name>
    <dbReference type="NCBI Taxonomy" id="126957"/>
    <lineage>
        <taxon>Eukaryota</taxon>
        <taxon>Metazoa</taxon>
        <taxon>Ecdysozoa</taxon>
        <taxon>Arthropoda</taxon>
        <taxon>Myriapoda</taxon>
        <taxon>Chilopoda</taxon>
        <taxon>Pleurostigmophora</taxon>
        <taxon>Geophilomorpha</taxon>
        <taxon>Linotaeniidae</taxon>
        <taxon>Strigamia</taxon>
    </lineage>
</organism>
<dbReference type="SUPFAM" id="SSF57903">
    <property type="entry name" value="FYVE/PHD zinc finger"/>
    <property type="match status" value="1"/>
</dbReference>
<dbReference type="GO" id="GO:0008270">
    <property type="term" value="F:zinc ion binding"/>
    <property type="evidence" value="ECO:0007669"/>
    <property type="project" value="UniProtKB-KW"/>
</dbReference>
<evidence type="ECO:0000259" key="5">
    <source>
        <dbReference type="PROSITE" id="PS50016"/>
    </source>
</evidence>
<dbReference type="InterPro" id="IPR013083">
    <property type="entry name" value="Znf_RING/FYVE/PHD"/>
</dbReference>
<dbReference type="SUPFAM" id="SSF47473">
    <property type="entry name" value="EF-hand"/>
    <property type="match status" value="1"/>
</dbReference>
<name>T1IR34_STRMM</name>
<reference evidence="7" key="1">
    <citation type="submission" date="2011-05" db="EMBL/GenBank/DDBJ databases">
        <authorList>
            <person name="Richards S.R."/>
            <person name="Qu J."/>
            <person name="Jiang H."/>
            <person name="Jhangiani S.N."/>
            <person name="Agravi P."/>
            <person name="Goodspeed R."/>
            <person name="Gross S."/>
            <person name="Mandapat C."/>
            <person name="Jackson L."/>
            <person name="Mathew T."/>
            <person name="Pu L."/>
            <person name="Thornton R."/>
            <person name="Saada N."/>
            <person name="Wilczek-Boney K.B."/>
            <person name="Lee S."/>
            <person name="Kovar C."/>
            <person name="Wu Y."/>
            <person name="Scherer S.E."/>
            <person name="Worley K.C."/>
            <person name="Muzny D.M."/>
            <person name="Gibbs R."/>
        </authorList>
    </citation>
    <scope>NUCLEOTIDE SEQUENCE</scope>
    <source>
        <strain evidence="7">Brora</strain>
    </source>
</reference>
<sequence>MNKKSTSDLPTPLPTVDSRPDILDWTLSKAEDFVVHTVKKPTNNDGEYDKKQHRDPFDRRPKVPFYFYFSSRCSRLENVRRGFTFSAIQQFERFDMIGCGHCLLALLCSRDYVVWTRNNSLKYVKNQENDFQFPAFTKNKIPYQKPKKIQKEICEKKSCNKVNIYLDYNSKIQPTITMICKICGHINFNTPEVISCKICRNTYHAECINKTMCFQSLKESFTCETCDSIWQLLPETSNLSANTQKFINRKLFKKIWFGPDANDTFRALDSENNGEITDRVYLIAATLIKLKNINKLNWLEVLTPQEIVSLKKSFTELDLGHKGFISVENARKSVVKWMQSRGVDIKLCELYSYKMVFNNQERVSWIEFLLENVLNILALRPNVRNCENNFLWLVN</sequence>
<feature type="domain" description="PHD-type" evidence="5">
    <location>
        <begin position="177"/>
        <end position="229"/>
    </location>
</feature>
<protein>
    <recommendedName>
        <fullName evidence="5">PHD-type domain-containing protein</fullName>
    </recommendedName>
</protein>
<keyword evidence="2 4" id="KW-0863">Zinc-finger</keyword>
<dbReference type="SMART" id="SM00249">
    <property type="entry name" value="PHD"/>
    <property type="match status" value="1"/>
</dbReference>
<evidence type="ECO:0000256" key="3">
    <source>
        <dbReference type="ARBA" id="ARBA00022833"/>
    </source>
</evidence>
<accession>T1IR34</accession>
<keyword evidence="3" id="KW-0862">Zinc</keyword>
<proteinExistence type="predicted"/>
<evidence type="ECO:0000256" key="4">
    <source>
        <dbReference type="PROSITE-ProRule" id="PRU00146"/>
    </source>
</evidence>
<dbReference type="EMBL" id="JH431327">
    <property type="status" value="NOT_ANNOTATED_CDS"/>
    <property type="molecule type" value="Genomic_DNA"/>
</dbReference>
<dbReference type="InterPro" id="IPR019787">
    <property type="entry name" value="Znf_PHD-finger"/>
</dbReference>
<dbReference type="InterPro" id="IPR001965">
    <property type="entry name" value="Znf_PHD"/>
</dbReference>
<dbReference type="Gene3D" id="3.30.40.10">
    <property type="entry name" value="Zinc/RING finger domain, C3HC4 (zinc finger)"/>
    <property type="match status" value="1"/>
</dbReference>
<dbReference type="PROSITE" id="PS01359">
    <property type="entry name" value="ZF_PHD_1"/>
    <property type="match status" value="1"/>
</dbReference>
<evidence type="ECO:0000256" key="2">
    <source>
        <dbReference type="ARBA" id="ARBA00022771"/>
    </source>
</evidence>
<dbReference type="PhylomeDB" id="T1IR34"/>
<evidence type="ECO:0000313" key="7">
    <source>
        <dbReference type="Proteomes" id="UP000014500"/>
    </source>
</evidence>
<reference evidence="6" key="2">
    <citation type="submission" date="2015-02" db="UniProtKB">
        <authorList>
            <consortium name="EnsemblMetazoa"/>
        </authorList>
    </citation>
    <scope>IDENTIFICATION</scope>
</reference>
<evidence type="ECO:0000313" key="6">
    <source>
        <dbReference type="EnsemblMetazoa" id="SMAR003516-PA"/>
    </source>
</evidence>
<dbReference type="AlphaFoldDB" id="T1IR34"/>
<dbReference type="InterPro" id="IPR019786">
    <property type="entry name" value="Zinc_finger_PHD-type_CS"/>
</dbReference>
<dbReference type="Proteomes" id="UP000014500">
    <property type="component" value="Unassembled WGS sequence"/>
</dbReference>
<dbReference type="InterPro" id="IPR011011">
    <property type="entry name" value="Znf_FYVE_PHD"/>
</dbReference>
<dbReference type="HOGENOM" id="CLU_698930_0_0_1"/>
<keyword evidence="1" id="KW-0479">Metal-binding</keyword>
<dbReference type="InterPro" id="IPR011992">
    <property type="entry name" value="EF-hand-dom_pair"/>
</dbReference>
<keyword evidence="7" id="KW-1185">Reference proteome</keyword>